<dbReference type="OrthoDB" id="9802795at2"/>
<organism evidence="10 11">
    <name type="scientific">Afifella marina DSM 2698</name>
    <dbReference type="NCBI Taxonomy" id="1120955"/>
    <lineage>
        <taxon>Bacteria</taxon>
        <taxon>Pseudomonadati</taxon>
        <taxon>Pseudomonadota</taxon>
        <taxon>Alphaproteobacteria</taxon>
        <taxon>Hyphomicrobiales</taxon>
        <taxon>Afifellaceae</taxon>
        <taxon>Afifella</taxon>
    </lineage>
</organism>
<comment type="catalytic activity">
    <reaction evidence="5 6">
        <text>Exonucleolytic cleavage in either 5'- to 3'- or 3'- to 5'-direction to yield nucleoside 5'-phosphates.</text>
        <dbReference type="EC" id="3.1.11.6"/>
    </reaction>
</comment>
<reference evidence="10 11" key="1">
    <citation type="submission" date="2016-10" db="EMBL/GenBank/DDBJ databases">
        <authorList>
            <person name="de Groot N.N."/>
        </authorList>
    </citation>
    <scope>NUCLEOTIDE SEQUENCE [LARGE SCALE GENOMIC DNA]</scope>
    <source>
        <strain evidence="10 11">DSM 2698</strain>
    </source>
</reference>
<dbReference type="Pfam" id="PF02601">
    <property type="entry name" value="Exonuc_VII_L"/>
    <property type="match status" value="1"/>
</dbReference>
<dbReference type="GO" id="GO:0008855">
    <property type="term" value="F:exodeoxyribonuclease VII activity"/>
    <property type="evidence" value="ECO:0007669"/>
    <property type="project" value="UniProtKB-UniRule"/>
</dbReference>
<dbReference type="GO" id="GO:0006308">
    <property type="term" value="P:DNA catabolic process"/>
    <property type="evidence" value="ECO:0007669"/>
    <property type="project" value="UniProtKB-UniRule"/>
</dbReference>
<evidence type="ECO:0000256" key="1">
    <source>
        <dbReference type="ARBA" id="ARBA00022490"/>
    </source>
</evidence>
<feature type="domain" description="OB-fold nucleic acid binding" evidence="9">
    <location>
        <begin position="14"/>
        <end position="107"/>
    </location>
</feature>
<gene>
    <name evidence="5" type="primary">xseA</name>
    <name evidence="10" type="ORF">SAMN03080610_00270</name>
</gene>
<feature type="region of interest" description="Disordered" evidence="7">
    <location>
        <begin position="487"/>
        <end position="535"/>
    </location>
</feature>
<name>A0A1G5M8F9_AFIMA</name>
<evidence type="ECO:0000259" key="9">
    <source>
        <dbReference type="Pfam" id="PF13742"/>
    </source>
</evidence>
<evidence type="ECO:0000313" key="11">
    <source>
        <dbReference type="Proteomes" id="UP000199347"/>
    </source>
</evidence>
<dbReference type="AlphaFoldDB" id="A0A1G5M8F9"/>
<comment type="subunit">
    <text evidence="5">Heterooligomer composed of large and small subunits.</text>
</comment>
<dbReference type="InterPro" id="IPR020579">
    <property type="entry name" value="Exonuc_VII_lsu_C"/>
</dbReference>
<keyword evidence="1 5" id="KW-0963">Cytoplasm</keyword>
<sequence>MPASPVEVSNVAEYTVADLAFALKRTLEENYEHVRVRGEVSGYRGPHGSGHCYFTLKDQSASLDVVVWRTTFQRLKFKPEEGLEMVATGKITTYPRRSNYQLVVESLEPAGAGALMALLEERRKALAAEGLFDEAKKRPLPYLPEVIGVVTSPTGAVIRDILHRLRERFPRRVLVWPVRVQGEGAAEEVAAAVRGFNRTEKGGAVPRPDLLIVARGGGSIEDLWAFNEEVAVRAVAESGIPVISAVGHETDWTLIDLAADRRAPTPTGAAEIAVPVRAELVACVADFTARQEGAWQRLAASLRRDLTGAARAMPSLNELLALPRHRLDEAGGRLLRGLAQHRRFKEQAYLRVGARLTGDSLRADLRRRRERLADLSGRMERSASAVRGSARRDLIRAARLRPETLQRMLRVERERLAATARHAEVFRRAAIARQERYDNACRLLETLSYKSVLGRGYAVIHDASGQTVTRAGAMRTGDAYEIEFQDGRRPVVAGEGGTPTPATGSPSESPPSEKPAAARKPAKAKPAPKAQGSLF</sequence>
<dbReference type="GO" id="GO:0003676">
    <property type="term" value="F:nucleic acid binding"/>
    <property type="evidence" value="ECO:0007669"/>
    <property type="project" value="InterPro"/>
</dbReference>
<evidence type="ECO:0000256" key="5">
    <source>
        <dbReference type="HAMAP-Rule" id="MF_00378"/>
    </source>
</evidence>
<dbReference type="GO" id="GO:0009318">
    <property type="term" value="C:exodeoxyribonuclease VII complex"/>
    <property type="evidence" value="ECO:0007669"/>
    <property type="project" value="UniProtKB-UniRule"/>
</dbReference>
<evidence type="ECO:0000259" key="8">
    <source>
        <dbReference type="Pfam" id="PF02601"/>
    </source>
</evidence>
<evidence type="ECO:0000256" key="2">
    <source>
        <dbReference type="ARBA" id="ARBA00022722"/>
    </source>
</evidence>
<evidence type="ECO:0000256" key="4">
    <source>
        <dbReference type="ARBA" id="ARBA00022839"/>
    </source>
</evidence>
<dbReference type="NCBIfam" id="TIGR00237">
    <property type="entry name" value="xseA"/>
    <property type="match status" value="1"/>
</dbReference>
<feature type="domain" description="Exonuclease VII large subunit C-terminal" evidence="8">
    <location>
        <begin position="131"/>
        <end position="488"/>
    </location>
</feature>
<comment type="similarity">
    <text evidence="5 6">Belongs to the XseA family.</text>
</comment>
<dbReference type="InterPro" id="IPR003753">
    <property type="entry name" value="Exonuc_VII_L"/>
</dbReference>
<dbReference type="EC" id="3.1.11.6" evidence="5"/>
<dbReference type="Pfam" id="PF13742">
    <property type="entry name" value="tRNA_anti_2"/>
    <property type="match status" value="1"/>
</dbReference>
<evidence type="ECO:0000256" key="6">
    <source>
        <dbReference type="RuleBase" id="RU004355"/>
    </source>
</evidence>
<dbReference type="EMBL" id="FMVW01000001">
    <property type="protein sequence ID" value="SCZ21472.1"/>
    <property type="molecule type" value="Genomic_DNA"/>
</dbReference>
<proteinExistence type="inferred from homology"/>
<dbReference type="PANTHER" id="PTHR30008">
    <property type="entry name" value="EXODEOXYRIBONUCLEASE 7 LARGE SUBUNIT"/>
    <property type="match status" value="1"/>
</dbReference>
<feature type="compositionally biased region" description="Low complexity" evidence="7">
    <location>
        <begin position="498"/>
        <end position="507"/>
    </location>
</feature>
<keyword evidence="3 5" id="KW-0378">Hydrolase</keyword>
<dbReference type="InterPro" id="IPR025824">
    <property type="entry name" value="OB-fold_nuc-bd_dom"/>
</dbReference>
<comment type="subcellular location">
    <subcellularLocation>
        <location evidence="5 6">Cytoplasm</location>
    </subcellularLocation>
</comment>
<evidence type="ECO:0000313" key="10">
    <source>
        <dbReference type="EMBL" id="SCZ21472.1"/>
    </source>
</evidence>
<keyword evidence="4 5" id="KW-0269">Exonuclease</keyword>
<dbReference type="GO" id="GO:0005737">
    <property type="term" value="C:cytoplasm"/>
    <property type="evidence" value="ECO:0007669"/>
    <property type="project" value="UniProtKB-SubCell"/>
</dbReference>
<dbReference type="RefSeq" id="WP_092809091.1">
    <property type="nucleotide sequence ID" value="NZ_FMVW01000001.1"/>
</dbReference>
<evidence type="ECO:0000256" key="3">
    <source>
        <dbReference type="ARBA" id="ARBA00022801"/>
    </source>
</evidence>
<dbReference type="CDD" id="cd04489">
    <property type="entry name" value="ExoVII_LU_OBF"/>
    <property type="match status" value="1"/>
</dbReference>
<dbReference type="Proteomes" id="UP000199347">
    <property type="component" value="Unassembled WGS sequence"/>
</dbReference>
<keyword evidence="11" id="KW-1185">Reference proteome</keyword>
<accession>A0A1G5M8F9</accession>
<dbReference type="STRING" id="1120955.SAMN03080610_00270"/>
<protein>
    <recommendedName>
        <fullName evidence="5">Exodeoxyribonuclease 7 large subunit</fullName>
        <ecNumber evidence="5">3.1.11.6</ecNumber>
    </recommendedName>
    <alternativeName>
        <fullName evidence="5">Exodeoxyribonuclease VII large subunit</fullName>
        <shortName evidence="5">Exonuclease VII large subunit</shortName>
    </alternativeName>
</protein>
<feature type="compositionally biased region" description="Low complexity" evidence="7">
    <location>
        <begin position="514"/>
        <end position="535"/>
    </location>
</feature>
<keyword evidence="2 5" id="KW-0540">Nuclease</keyword>
<dbReference type="PANTHER" id="PTHR30008:SF0">
    <property type="entry name" value="EXODEOXYRIBONUCLEASE 7 LARGE SUBUNIT"/>
    <property type="match status" value="1"/>
</dbReference>
<evidence type="ECO:0000256" key="7">
    <source>
        <dbReference type="SAM" id="MobiDB-lite"/>
    </source>
</evidence>
<comment type="function">
    <text evidence="5">Bidirectionally degrades single-stranded DNA into large acid-insoluble oligonucleotides, which are then degraded further into small acid-soluble oligonucleotides.</text>
</comment>
<dbReference type="HAMAP" id="MF_00378">
    <property type="entry name" value="Exonuc_7_L"/>
    <property type="match status" value="1"/>
</dbReference>